<feature type="binding site" evidence="9">
    <location>
        <begin position="327"/>
        <end position="331"/>
    </location>
    <ligand>
        <name>ATP</name>
        <dbReference type="ChEBI" id="CHEBI:30616"/>
    </ligand>
</feature>
<dbReference type="GO" id="GO:0008776">
    <property type="term" value="F:acetate kinase activity"/>
    <property type="evidence" value="ECO:0007669"/>
    <property type="project" value="UniProtKB-UniRule"/>
</dbReference>
<reference evidence="11 12" key="1">
    <citation type="submission" date="2018-01" db="EMBL/GenBank/DDBJ databases">
        <authorList>
            <person name="Fu G.-Y."/>
        </authorList>
    </citation>
    <scope>NUCLEOTIDE SEQUENCE [LARGE SCALE GENOMIC DNA]</scope>
    <source>
        <strain evidence="11 12">SY39</strain>
    </source>
</reference>
<dbReference type="AlphaFoldDB" id="A0A2I6S335"/>
<dbReference type="OrthoDB" id="9802453at2"/>
<gene>
    <name evidence="9" type="primary">ackA</name>
    <name evidence="11" type="ORF">C0099_01215</name>
</gene>
<comment type="subcellular location">
    <subcellularLocation>
        <location evidence="9">Cytoplasm</location>
    </subcellularLocation>
</comment>
<keyword evidence="8 9" id="KW-0460">Magnesium</keyword>
<dbReference type="GO" id="GO:0005829">
    <property type="term" value="C:cytosol"/>
    <property type="evidence" value="ECO:0007669"/>
    <property type="project" value="TreeGrafter"/>
</dbReference>
<evidence type="ECO:0000256" key="9">
    <source>
        <dbReference type="HAMAP-Rule" id="MF_00020"/>
    </source>
</evidence>
<feature type="active site" description="Proton donor/acceptor" evidence="9">
    <location>
        <position position="149"/>
    </location>
</feature>
<evidence type="ECO:0000256" key="3">
    <source>
        <dbReference type="ARBA" id="ARBA00022679"/>
    </source>
</evidence>
<dbReference type="HAMAP" id="MF_00020">
    <property type="entry name" value="Acetate_kinase"/>
    <property type="match status" value="1"/>
</dbReference>
<protein>
    <recommendedName>
        <fullName evidence="9">Acetate kinase</fullName>
        <ecNumber evidence="9">2.7.2.1</ecNumber>
    </recommendedName>
    <alternativeName>
        <fullName evidence="9">Acetokinase</fullName>
    </alternativeName>
</protein>
<name>A0A2I6S335_9RHOO</name>
<evidence type="ECO:0000256" key="10">
    <source>
        <dbReference type="RuleBase" id="RU003835"/>
    </source>
</evidence>
<evidence type="ECO:0000256" key="4">
    <source>
        <dbReference type="ARBA" id="ARBA00022723"/>
    </source>
</evidence>
<evidence type="ECO:0000256" key="2">
    <source>
        <dbReference type="ARBA" id="ARBA00022490"/>
    </source>
</evidence>
<comment type="similarity">
    <text evidence="1 9 10">Belongs to the acetokinase family.</text>
</comment>
<dbReference type="GO" id="GO:0005524">
    <property type="term" value="F:ATP binding"/>
    <property type="evidence" value="ECO:0007669"/>
    <property type="project" value="UniProtKB-KW"/>
</dbReference>
<dbReference type="Gene3D" id="3.30.420.40">
    <property type="match status" value="2"/>
</dbReference>
<dbReference type="InterPro" id="IPR023865">
    <property type="entry name" value="Aliphatic_acid_kinase_CS"/>
</dbReference>
<keyword evidence="3 9" id="KW-0808">Transferase</keyword>
<keyword evidence="7 9" id="KW-0067">ATP-binding</keyword>
<sequence>MKALLVLNAGSSSLKFGVFAADRADAPALLSGQIDAIGVKPRLRASKGDERFDEALPTPENAEHAHEDALTWLLDWLREHLAALELVAAGHRVVHGGTHFSAPVRIDETVLEELEALVPLAPLHQPHNLRGIRALAAQLPELPQVACFDTAFHHTQDTRAATFALPRALTEEGVRRYGFHGLSYEYVAAQLPALLDERADGRVVVAHLGAGASLCAVRGRESVATTMGFTALDGLMMATRPGSLDPGVLLYLMEHKRMDAAAITRLLYHESGLAGVSGISPDMRVLLDSDARAAAEAVELYCYRVARETGSLMAALGGLDAIVFTAGVGEHSAPVRERVCELLTWTGLRLDAARNVTHGPRIEADDSAVAVGVVPTDEESVIARATRELLQS</sequence>
<comment type="cofactor">
    <cofactor evidence="9">
        <name>Mg(2+)</name>
        <dbReference type="ChEBI" id="CHEBI:18420"/>
    </cofactor>
    <cofactor evidence="9">
        <name>Mn(2+)</name>
        <dbReference type="ChEBI" id="CHEBI:29035"/>
    </cofactor>
    <text evidence="9">Mg(2+). Can also accept Mn(2+).</text>
</comment>
<dbReference type="KEGG" id="atw:C0099_01215"/>
<dbReference type="GO" id="GO:0006085">
    <property type="term" value="P:acetyl-CoA biosynthetic process"/>
    <property type="evidence" value="ECO:0007669"/>
    <property type="project" value="UniProtKB-UniRule"/>
</dbReference>
<dbReference type="EC" id="2.7.2.1" evidence="9"/>
<evidence type="ECO:0000313" key="12">
    <source>
        <dbReference type="Proteomes" id="UP000242205"/>
    </source>
</evidence>
<feature type="binding site" evidence="9">
    <location>
        <position position="8"/>
    </location>
    <ligand>
        <name>Mg(2+)</name>
        <dbReference type="ChEBI" id="CHEBI:18420"/>
    </ligand>
</feature>
<feature type="binding site" evidence="9">
    <location>
        <position position="92"/>
    </location>
    <ligand>
        <name>substrate</name>
    </ligand>
</feature>
<accession>A0A2I6S335</accession>
<dbReference type="InterPro" id="IPR043129">
    <property type="entry name" value="ATPase_NBD"/>
</dbReference>
<evidence type="ECO:0000256" key="6">
    <source>
        <dbReference type="ARBA" id="ARBA00022777"/>
    </source>
</evidence>
<keyword evidence="6 9" id="KW-0418">Kinase</keyword>
<evidence type="ECO:0000256" key="5">
    <source>
        <dbReference type="ARBA" id="ARBA00022741"/>
    </source>
</evidence>
<evidence type="ECO:0000256" key="1">
    <source>
        <dbReference type="ARBA" id="ARBA00008748"/>
    </source>
</evidence>
<dbReference type="PRINTS" id="PR00471">
    <property type="entry name" value="ACETATEKNASE"/>
</dbReference>
<keyword evidence="4 9" id="KW-0479">Metal-binding</keyword>
<evidence type="ECO:0000313" key="11">
    <source>
        <dbReference type="EMBL" id="AUN93674.1"/>
    </source>
</evidence>
<dbReference type="GO" id="GO:0006083">
    <property type="term" value="P:acetate metabolic process"/>
    <property type="evidence" value="ECO:0007669"/>
    <property type="project" value="TreeGrafter"/>
</dbReference>
<feature type="binding site" evidence="9">
    <location>
        <position position="15"/>
    </location>
    <ligand>
        <name>ATP</name>
        <dbReference type="ChEBI" id="CHEBI:30616"/>
    </ligand>
</feature>
<dbReference type="NCBIfam" id="TIGR00016">
    <property type="entry name" value="ackA"/>
    <property type="match status" value="1"/>
</dbReference>
<feature type="binding site" evidence="9">
    <location>
        <begin position="207"/>
        <end position="211"/>
    </location>
    <ligand>
        <name>ATP</name>
        <dbReference type="ChEBI" id="CHEBI:30616"/>
    </ligand>
</feature>
<comment type="function">
    <text evidence="9">Catalyzes the formation of acetyl phosphate from acetate and ATP. Can also catalyze the reverse reaction.</text>
</comment>
<dbReference type="PROSITE" id="PS01075">
    <property type="entry name" value="ACETATE_KINASE_1"/>
    <property type="match status" value="1"/>
</dbReference>
<dbReference type="Proteomes" id="UP000242205">
    <property type="component" value="Chromosome"/>
</dbReference>
<dbReference type="SUPFAM" id="SSF53067">
    <property type="entry name" value="Actin-like ATPase domain"/>
    <property type="match status" value="2"/>
</dbReference>
<evidence type="ECO:0000256" key="7">
    <source>
        <dbReference type="ARBA" id="ARBA00022840"/>
    </source>
</evidence>
<dbReference type="InterPro" id="IPR004372">
    <property type="entry name" value="Ac/propionate_kinase"/>
</dbReference>
<feature type="site" description="Transition state stabilizer" evidence="9">
    <location>
        <position position="180"/>
    </location>
</feature>
<feature type="site" description="Transition state stabilizer" evidence="9">
    <location>
        <position position="240"/>
    </location>
</feature>
<keyword evidence="2 9" id="KW-0963">Cytoplasm</keyword>
<comment type="pathway">
    <text evidence="9">Metabolic intermediate biosynthesis; acetyl-CoA biosynthesis; acetyl-CoA from acetate: step 1/2.</text>
</comment>
<dbReference type="PIRSF" id="PIRSF000722">
    <property type="entry name" value="Acetate_prop_kin"/>
    <property type="match status" value="1"/>
</dbReference>
<dbReference type="UniPathway" id="UPA00340">
    <property type="reaction ID" value="UER00458"/>
</dbReference>
<organism evidence="11 12">
    <name type="scientific">Pseudazoarcus pumilus</name>
    <dbReference type="NCBI Taxonomy" id="2067960"/>
    <lineage>
        <taxon>Bacteria</taxon>
        <taxon>Pseudomonadati</taxon>
        <taxon>Pseudomonadota</taxon>
        <taxon>Betaproteobacteria</taxon>
        <taxon>Rhodocyclales</taxon>
        <taxon>Zoogloeaceae</taxon>
        <taxon>Pseudazoarcus</taxon>
    </lineage>
</organism>
<proteinExistence type="inferred from homology"/>
<feature type="binding site" evidence="9">
    <location>
        <position position="378"/>
    </location>
    <ligand>
        <name>Mg(2+)</name>
        <dbReference type="ChEBI" id="CHEBI:18420"/>
    </ligand>
</feature>
<dbReference type="Pfam" id="PF00871">
    <property type="entry name" value="Acetate_kinase"/>
    <property type="match status" value="1"/>
</dbReference>
<keyword evidence="12" id="KW-1185">Reference proteome</keyword>
<comment type="catalytic activity">
    <reaction evidence="9">
        <text>acetate + ATP = acetyl phosphate + ADP</text>
        <dbReference type="Rhea" id="RHEA:11352"/>
        <dbReference type="ChEBI" id="CHEBI:22191"/>
        <dbReference type="ChEBI" id="CHEBI:30089"/>
        <dbReference type="ChEBI" id="CHEBI:30616"/>
        <dbReference type="ChEBI" id="CHEBI:456216"/>
        <dbReference type="EC" id="2.7.2.1"/>
    </reaction>
</comment>
<feature type="binding site" evidence="9">
    <location>
        <begin position="282"/>
        <end position="284"/>
    </location>
    <ligand>
        <name>ATP</name>
        <dbReference type="ChEBI" id="CHEBI:30616"/>
    </ligand>
</feature>
<comment type="subunit">
    <text evidence="9">Homodimer.</text>
</comment>
<dbReference type="PANTHER" id="PTHR21060:SF21">
    <property type="entry name" value="ACETATE KINASE"/>
    <property type="match status" value="1"/>
</dbReference>
<keyword evidence="5 9" id="KW-0547">Nucleotide-binding</keyword>
<evidence type="ECO:0000256" key="8">
    <source>
        <dbReference type="ARBA" id="ARBA00022842"/>
    </source>
</evidence>
<dbReference type="InterPro" id="IPR000890">
    <property type="entry name" value="Aliphatic_acid_kin_short-chain"/>
</dbReference>
<dbReference type="GO" id="GO:0000287">
    <property type="term" value="F:magnesium ion binding"/>
    <property type="evidence" value="ECO:0007669"/>
    <property type="project" value="UniProtKB-UniRule"/>
</dbReference>
<dbReference type="RefSeq" id="WP_102245748.1">
    <property type="nucleotide sequence ID" value="NZ_CP025682.1"/>
</dbReference>
<dbReference type="EMBL" id="CP025682">
    <property type="protein sequence ID" value="AUN93674.1"/>
    <property type="molecule type" value="Genomic_DNA"/>
</dbReference>
<dbReference type="PANTHER" id="PTHR21060">
    <property type="entry name" value="ACETATE KINASE"/>
    <property type="match status" value="1"/>
</dbReference>